<organism evidence="5">
    <name type="scientific">hydrothermal vent metagenome</name>
    <dbReference type="NCBI Taxonomy" id="652676"/>
    <lineage>
        <taxon>unclassified sequences</taxon>
        <taxon>metagenomes</taxon>
        <taxon>ecological metagenomes</taxon>
    </lineage>
</organism>
<dbReference type="PANTHER" id="PTHR42715:SF10">
    <property type="entry name" value="BETA-GLUCOSIDASE"/>
    <property type="match status" value="1"/>
</dbReference>
<keyword evidence="2 5" id="KW-0378">Hydrolase</keyword>
<evidence type="ECO:0000313" key="5">
    <source>
        <dbReference type="EMBL" id="VAX28481.1"/>
    </source>
</evidence>
<feature type="non-terminal residue" evidence="5">
    <location>
        <position position="376"/>
    </location>
</feature>
<comment type="similarity">
    <text evidence="1">Belongs to the glycosyl hydrolase 3 family.</text>
</comment>
<reference evidence="5" key="1">
    <citation type="submission" date="2018-06" db="EMBL/GenBank/DDBJ databases">
        <authorList>
            <person name="Zhirakovskaya E."/>
        </authorList>
    </citation>
    <scope>NUCLEOTIDE SEQUENCE</scope>
</reference>
<dbReference type="InterPro" id="IPR050288">
    <property type="entry name" value="Cellulose_deg_GH3"/>
</dbReference>
<proteinExistence type="inferred from homology"/>
<dbReference type="InterPro" id="IPR001764">
    <property type="entry name" value="Glyco_hydro_3_N"/>
</dbReference>
<dbReference type="EMBL" id="UOGD01000416">
    <property type="protein sequence ID" value="VAX28481.1"/>
    <property type="molecule type" value="Genomic_DNA"/>
</dbReference>
<dbReference type="GO" id="GO:0008422">
    <property type="term" value="F:beta-glucosidase activity"/>
    <property type="evidence" value="ECO:0007669"/>
    <property type="project" value="UniProtKB-EC"/>
</dbReference>
<evidence type="ECO:0000256" key="2">
    <source>
        <dbReference type="ARBA" id="ARBA00022801"/>
    </source>
</evidence>
<dbReference type="InterPro" id="IPR019800">
    <property type="entry name" value="Glyco_hydro_3_AS"/>
</dbReference>
<protein>
    <submittedName>
        <fullName evidence="5">Beta-glucosidase</fullName>
        <ecNumber evidence="5">3.2.1.21</ecNumber>
    </submittedName>
</protein>
<dbReference type="Pfam" id="PF00933">
    <property type="entry name" value="Glyco_hydro_3"/>
    <property type="match status" value="1"/>
</dbReference>
<dbReference type="AlphaFoldDB" id="A0A3B1CPS1"/>
<gene>
    <name evidence="5" type="ORF">MNBD_IGNAVI01-1206</name>
</gene>
<dbReference type="Gene3D" id="3.20.20.300">
    <property type="entry name" value="Glycoside hydrolase, family 3, N-terminal domain"/>
    <property type="match status" value="1"/>
</dbReference>
<dbReference type="InterPro" id="IPR036962">
    <property type="entry name" value="Glyco_hydro_3_N_sf"/>
</dbReference>
<accession>A0A3B1CPS1</accession>
<dbReference type="SUPFAM" id="SSF51445">
    <property type="entry name" value="(Trans)glycosidases"/>
    <property type="match status" value="1"/>
</dbReference>
<feature type="domain" description="Glycoside hydrolase family 3 N-terminal" evidence="4">
    <location>
        <begin position="92"/>
        <end position="335"/>
    </location>
</feature>
<dbReference type="EC" id="3.2.1.21" evidence="5"/>
<sequence length="376" mass="41254">MKAVSKILYILIILFSTNFAQQTEVVSLTEQDAYSVNNLQGIESEGIKTNHQKAIPKMRDPALPIKDRVRSVLDEMTLEEKVDFVSGAGFTTKPNIRLGLPIIAMTDGPLGPNAKGKATNYSSALNMAATWDDSLMNVIAASMGAETRVMGRNMLLGPCINIARIPQGGRTFEGFGEDPFLTSRMAVAYVKGVQSKNVIACPKHFAVNNQEWNRGVVNVELSERALREIYFPAFKAVVQEADAQSIMAAYNKLRGTYCCSNHELLTDVLRNEWGFNGFVVSDWGGVHNTVQTANSGLDLEMPDGKYLGDSLLTAIDDGLVSEDRVDSMVSHILTVMFKTGLFDESIIDYGGLSDTEERRALALETARKSIVLLKND</sequence>
<evidence type="ECO:0000259" key="4">
    <source>
        <dbReference type="Pfam" id="PF00933"/>
    </source>
</evidence>
<dbReference type="GO" id="GO:0005975">
    <property type="term" value="P:carbohydrate metabolic process"/>
    <property type="evidence" value="ECO:0007669"/>
    <property type="project" value="InterPro"/>
</dbReference>
<dbReference type="PRINTS" id="PR00133">
    <property type="entry name" value="GLHYDRLASE3"/>
</dbReference>
<evidence type="ECO:0000256" key="3">
    <source>
        <dbReference type="ARBA" id="ARBA00023277"/>
    </source>
</evidence>
<evidence type="ECO:0000256" key="1">
    <source>
        <dbReference type="ARBA" id="ARBA00005336"/>
    </source>
</evidence>
<dbReference type="InterPro" id="IPR017853">
    <property type="entry name" value="GH"/>
</dbReference>
<dbReference type="PROSITE" id="PS00775">
    <property type="entry name" value="GLYCOSYL_HYDROL_F3"/>
    <property type="match status" value="1"/>
</dbReference>
<dbReference type="PANTHER" id="PTHR42715">
    <property type="entry name" value="BETA-GLUCOSIDASE"/>
    <property type="match status" value="1"/>
</dbReference>
<keyword evidence="3" id="KW-0119">Carbohydrate metabolism</keyword>
<name>A0A3B1CPS1_9ZZZZ</name>
<keyword evidence="5" id="KW-0326">Glycosidase</keyword>